<organism evidence="1 2">
    <name type="scientific">Methylobacterium symbioticum</name>
    <dbReference type="NCBI Taxonomy" id="2584084"/>
    <lineage>
        <taxon>Bacteria</taxon>
        <taxon>Pseudomonadati</taxon>
        <taxon>Pseudomonadota</taxon>
        <taxon>Alphaproteobacteria</taxon>
        <taxon>Hyphomicrobiales</taxon>
        <taxon>Methylobacteriaceae</taxon>
        <taxon>Methylobacterium</taxon>
    </lineage>
</organism>
<dbReference type="PANTHER" id="PTHR34235">
    <property type="entry name" value="SLR1203 PROTEIN-RELATED"/>
    <property type="match status" value="1"/>
</dbReference>
<dbReference type="Pfam" id="PF01724">
    <property type="entry name" value="DUF29"/>
    <property type="match status" value="1"/>
</dbReference>
<keyword evidence="2" id="KW-1185">Reference proteome</keyword>
<protein>
    <recommendedName>
        <fullName evidence="3">DUF29 domain-containing protein</fullName>
    </recommendedName>
</protein>
<dbReference type="EMBL" id="CABFPH010000024">
    <property type="protein sequence ID" value="VUD71561.1"/>
    <property type="molecule type" value="Genomic_DNA"/>
</dbReference>
<sequence length="175" mass="19133">MASGVKAEGPVRPASGIDLHADLQADLHADLHAWALEQAAHLRAGRWDRLDALHLAEAVEGLAAVQRLRLAEGLQEILRHLLMWDADPEGRRQAWTAAIWNGRLDVEAVLRESPSLRGSLGELLAQAHGRARIEAADAMGVIDDRVPLACPYDVEAVMTRPISWPGLSWPATRTE</sequence>
<dbReference type="Proteomes" id="UP000410984">
    <property type="component" value="Unassembled WGS sequence"/>
</dbReference>
<dbReference type="AlphaFoldDB" id="A0A509EBI3"/>
<accession>A0A509EBI3</accession>
<proteinExistence type="predicted"/>
<dbReference type="RefSeq" id="WP_185156824.1">
    <property type="nucleotide sequence ID" value="NZ_CABFPH010000024.1"/>
</dbReference>
<dbReference type="Gene3D" id="1.20.1220.20">
    <property type="entry name" value="Uncharcterised protein PF01724"/>
    <property type="match status" value="1"/>
</dbReference>
<evidence type="ECO:0008006" key="3">
    <source>
        <dbReference type="Google" id="ProtNLM"/>
    </source>
</evidence>
<evidence type="ECO:0000313" key="1">
    <source>
        <dbReference type="EMBL" id="VUD71561.1"/>
    </source>
</evidence>
<name>A0A509EBI3_9HYPH</name>
<dbReference type="PANTHER" id="PTHR34235:SF1">
    <property type="entry name" value="SLR0416 PROTEIN"/>
    <property type="match status" value="1"/>
</dbReference>
<gene>
    <name evidence="1" type="ORF">MET9862_02144</name>
</gene>
<dbReference type="InterPro" id="IPR002636">
    <property type="entry name" value="DUF29"/>
</dbReference>
<reference evidence="1 2" key="1">
    <citation type="submission" date="2019-06" db="EMBL/GenBank/DDBJ databases">
        <authorList>
            <person name="Rodrigo-Torres L."/>
            <person name="Arahal R. D."/>
            <person name="Lucena T."/>
        </authorList>
    </citation>
    <scope>NUCLEOTIDE SEQUENCE [LARGE SCALE GENOMIC DNA]</scope>
    <source>
        <strain evidence="1 2">SB0023/3</strain>
    </source>
</reference>
<evidence type="ECO:0000313" key="2">
    <source>
        <dbReference type="Proteomes" id="UP000410984"/>
    </source>
</evidence>